<dbReference type="Proteomes" id="UP000215148">
    <property type="component" value="Chromosome 1"/>
</dbReference>
<name>A0A223MWP6_9VIBR</name>
<accession>A0A223MWP6</accession>
<dbReference type="KEGG" id="vqi:CCZ37_05130"/>
<protein>
    <recommendedName>
        <fullName evidence="3">Aldehyde dehydrogenase domain-containing protein</fullName>
    </recommendedName>
</protein>
<dbReference type="AlphaFoldDB" id="A0A223MWP6"/>
<sequence>MTGFDSSFLLMRGRVYCKQLLSCIFNSLNLNPFPFPCASSLNKLLGASPFSLVNPQFVISIMNDASNSLISTAVAPFCAIKESGLGREGTKQGLDEYFAVK</sequence>
<dbReference type="EMBL" id="CP022741">
    <property type="protein sequence ID" value="ASU22012.1"/>
    <property type="molecule type" value="Genomic_DNA"/>
</dbReference>
<evidence type="ECO:0000313" key="2">
    <source>
        <dbReference type="Proteomes" id="UP000215148"/>
    </source>
</evidence>
<reference evidence="1 2" key="1">
    <citation type="submission" date="2017-08" db="EMBL/GenBank/DDBJ databases">
        <title>The Vibrio qinghaiensis sp.-Q67 is a luminous bacteria isolated firstly from Qinghai lake, Qinghai province, China, which has been proved to be very sensitive to detect environmental and food pollutants. Therefore, complete genome analysis of V. qinghaiensis sp.-Q67 highlights the potential application of this strain on detection of hazards in the contaminated environments.</title>
        <authorList>
            <person name="Gong L."/>
        </authorList>
    </citation>
    <scope>NUCLEOTIDE SEQUENCE [LARGE SCALE GENOMIC DNA]</scope>
    <source>
        <strain evidence="1 2">Q67</strain>
    </source>
</reference>
<evidence type="ECO:0000313" key="1">
    <source>
        <dbReference type="EMBL" id="ASU22012.1"/>
    </source>
</evidence>
<proteinExistence type="predicted"/>
<evidence type="ECO:0008006" key="3">
    <source>
        <dbReference type="Google" id="ProtNLM"/>
    </source>
</evidence>
<keyword evidence="2" id="KW-1185">Reference proteome</keyword>
<organism evidence="1 2">
    <name type="scientific">Vibrio qinghaiensis</name>
    <dbReference type="NCBI Taxonomy" id="2025808"/>
    <lineage>
        <taxon>Bacteria</taxon>
        <taxon>Pseudomonadati</taxon>
        <taxon>Pseudomonadota</taxon>
        <taxon>Gammaproteobacteria</taxon>
        <taxon>Vibrionales</taxon>
        <taxon>Vibrionaceae</taxon>
        <taxon>Vibrio</taxon>
    </lineage>
</organism>
<gene>
    <name evidence="1" type="ORF">CCZ37_05130</name>
</gene>